<dbReference type="Proteomes" id="UP000052237">
    <property type="component" value="Unassembled WGS sequence"/>
</dbReference>
<dbReference type="Proteomes" id="UP000052245">
    <property type="component" value="Unassembled WGS sequence"/>
</dbReference>
<dbReference type="EMBL" id="FAUW01000005">
    <property type="protein sequence ID" value="CUU87928.1"/>
    <property type="molecule type" value="Genomic_DNA"/>
</dbReference>
<reference evidence="5 6" key="1">
    <citation type="submission" date="2015-11" db="EMBL/GenBank/DDBJ databases">
        <authorList>
            <consortium name="Pathogen Informatics"/>
        </authorList>
    </citation>
    <scope>NUCLEOTIDE SEQUENCE [LARGE SCALE GENOMIC DNA]</scope>
    <source>
        <strain evidence="2 5">006A-0059</strain>
        <strain evidence="1 7">006A-0191</strain>
        <strain evidence="3 6">007A-0283</strain>
    </source>
</reference>
<proteinExistence type="predicted"/>
<dbReference type="RefSeq" id="WP_034963369.1">
    <property type="nucleotide sequence ID" value="NZ_CBCRTP010000009.1"/>
</dbReference>
<accession>A0A0S4SPM9</accession>
<evidence type="ECO:0000313" key="4">
    <source>
        <dbReference type="EMBL" id="PPB71514.1"/>
    </source>
</evidence>
<reference evidence="4 8" key="2">
    <citation type="submission" date="2017-06" db="EMBL/GenBank/DDBJ databases">
        <title>Updating the genomic taxonomy and epidemiology of Campylobacter hyointestinalis; discovery in New Zealand farmed ruminants.</title>
        <authorList>
            <person name="Wilkinson D.A."/>
            <person name="Fayaz A."/>
            <person name="Biggs P.J."/>
            <person name="Midwinter A.C."/>
        </authorList>
    </citation>
    <scope>NUCLEOTIDE SEQUENCE [LARGE SCALE GENOMIC DNA]</scope>
    <source>
        <strain evidence="4 8">S1614a</strain>
    </source>
</reference>
<evidence type="ECO:0000313" key="6">
    <source>
        <dbReference type="Proteomes" id="UP000052245"/>
    </source>
</evidence>
<dbReference type="Proteomes" id="UP000239685">
    <property type="component" value="Unassembled WGS sequence"/>
</dbReference>
<sequence length="107" mass="12316">MSLDLILTGLGYNINDALLQQVKRILSACDFDENEISHILNLNDKLKLHFAFVAISNSEDVFKIKCESNDNEIKKAFNDIVSEWALKYKFKIKKLDGKETYYIIGRA</sequence>
<gene>
    <name evidence="4" type="ORF">CDQ78_05870</name>
    <name evidence="2" type="ORF">ERS686654_01995</name>
    <name evidence="1" type="ORF">ERS739220_01823</name>
    <name evidence="3" type="ORF">ERS739223_01746</name>
</gene>
<evidence type="ECO:0000313" key="1">
    <source>
        <dbReference type="EMBL" id="CUU87928.1"/>
    </source>
</evidence>
<name>A0A2S5J9W2_CAMHY</name>
<dbReference type="AlphaFoldDB" id="A0A2S5J9W2"/>
<evidence type="ECO:0000313" key="5">
    <source>
        <dbReference type="Proteomes" id="UP000052237"/>
    </source>
</evidence>
<dbReference type="EMBL" id="FAVC01000004">
    <property type="protein sequence ID" value="CUU91650.1"/>
    <property type="molecule type" value="Genomic_DNA"/>
</dbReference>
<dbReference type="EMBL" id="NIQP01000005">
    <property type="protein sequence ID" value="PPB71514.1"/>
    <property type="molecule type" value="Genomic_DNA"/>
</dbReference>
<evidence type="ECO:0000313" key="8">
    <source>
        <dbReference type="Proteomes" id="UP000239685"/>
    </source>
</evidence>
<organism evidence="3 6">
    <name type="scientific">Campylobacter hyointestinalis subsp. hyointestinalis</name>
    <dbReference type="NCBI Taxonomy" id="91352"/>
    <lineage>
        <taxon>Bacteria</taxon>
        <taxon>Pseudomonadati</taxon>
        <taxon>Campylobacterota</taxon>
        <taxon>Epsilonproteobacteria</taxon>
        <taxon>Campylobacterales</taxon>
        <taxon>Campylobacteraceae</taxon>
        <taxon>Campylobacter</taxon>
    </lineage>
</organism>
<dbReference type="EMBL" id="FAVB01000006">
    <property type="protein sequence ID" value="CUU89450.1"/>
    <property type="molecule type" value="Genomic_DNA"/>
</dbReference>
<accession>A0A2S5J9W2</accession>
<comment type="caution">
    <text evidence="3">The sequence shown here is derived from an EMBL/GenBank/DDBJ whole genome shotgun (WGS) entry which is preliminary data.</text>
</comment>
<dbReference type="Proteomes" id="UP000052257">
    <property type="component" value="Unassembled WGS sequence"/>
</dbReference>
<evidence type="ECO:0000313" key="7">
    <source>
        <dbReference type="Proteomes" id="UP000052257"/>
    </source>
</evidence>
<protein>
    <submittedName>
        <fullName evidence="3">Type II secretion system protein</fullName>
    </submittedName>
</protein>
<keyword evidence="5" id="KW-1185">Reference proteome</keyword>
<evidence type="ECO:0000313" key="3">
    <source>
        <dbReference type="EMBL" id="CUU91650.1"/>
    </source>
</evidence>
<evidence type="ECO:0000313" key="2">
    <source>
        <dbReference type="EMBL" id="CUU89450.1"/>
    </source>
</evidence>
<dbReference type="GeneID" id="29474100"/>